<name>A0A9E7J8J8_9LILI</name>
<dbReference type="Proteomes" id="UP001055439">
    <property type="component" value="Chromosome 1"/>
</dbReference>
<dbReference type="AlphaFoldDB" id="A0A9E7J8J8"/>
<keyword evidence="2" id="KW-1185">Reference proteome</keyword>
<sequence length="81" mass="9879">MCLIQIFNQFLIQLTMILMKSRLNERKEMKMKLYVVDRYILNALLDWLYDLYIVEPSAKAIWKALEFKYQAEEEGTIFFNF</sequence>
<protein>
    <submittedName>
        <fullName evidence="1">Uncharacterized protein</fullName>
    </submittedName>
</protein>
<gene>
    <name evidence="1" type="ORF">MUK42_33691</name>
</gene>
<evidence type="ECO:0000313" key="1">
    <source>
        <dbReference type="EMBL" id="URD71985.1"/>
    </source>
</evidence>
<dbReference type="OrthoDB" id="658619at2759"/>
<accession>A0A9E7J8J8</accession>
<evidence type="ECO:0000313" key="2">
    <source>
        <dbReference type="Proteomes" id="UP001055439"/>
    </source>
</evidence>
<reference evidence="1" key="1">
    <citation type="submission" date="2022-05" db="EMBL/GenBank/DDBJ databases">
        <title>The Musa troglodytarum L. genome provides insights into the mechanism of non-climacteric behaviour and enrichment of carotenoids.</title>
        <authorList>
            <person name="Wang J."/>
        </authorList>
    </citation>
    <scope>NUCLEOTIDE SEQUENCE</scope>
    <source>
        <tissue evidence="1">Leaf</tissue>
    </source>
</reference>
<organism evidence="1 2">
    <name type="scientific">Musa troglodytarum</name>
    <name type="common">fe'i banana</name>
    <dbReference type="NCBI Taxonomy" id="320322"/>
    <lineage>
        <taxon>Eukaryota</taxon>
        <taxon>Viridiplantae</taxon>
        <taxon>Streptophyta</taxon>
        <taxon>Embryophyta</taxon>
        <taxon>Tracheophyta</taxon>
        <taxon>Spermatophyta</taxon>
        <taxon>Magnoliopsida</taxon>
        <taxon>Liliopsida</taxon>
        <taxon>Zingiberales</taxon>
        <taxon>Musaceae</taxon>
        <taxon>Musa</taxon>
    </lineage>
</organism>
<dbReference type="EMBL" id="CP097502">
    <property type="protein sequence ID" value="URD71985.1"/>
    <property type="molecule type" value="Genomic_DNA"/>
</dbReference>
<proteinExistence type="predicted"/>